<dbReference type="AlphaFoldDB" id="A0A8J2UC82"/>
<organism evidence="3 4">
    <name type="scientific">Puia dinghuensis</name>
    <dbReference type="NCBI Taxonomy" id="1792502"/>
    <lineage>
        <taxon>Bacteria</taxon>
        <taxon>Pseudomonadati</taxon>
        <taxon>Bacteroidota</taxon>
        <taxon>Chitinophagia</taxon>
        <taxon>Chitinophagales</taxon>
        <taxon>Chitinophagaceae</taxon>
        <taxon>Puia</taxon>
    </lineage>
</organism>
<feature type="domain" description="Mce/MlaD" evidence="2">
    <location>
        <begin position="36"/>
        <end position="109"/>
    </location>
</feature>
<dbReference type="Proteomes" id="UP000607559">
    <property type="component" value="Unassembled WGS sequence"/>
</dbReference>
<name>A0A8J2UC82_9BACT</name>
<dbReference type="InterPro" id="IPR003399">
    <property type="entry name" value="Mce/MlaD"/>
</dbReference>
<keyword evidence="4" id="KW-1185">Reference proteome</keyword>
<keyword evidence="1" id="KW-1133">Transmembrane helix</keyword>
<protein>
    <submittedName>
        <fullName evidence="3">Organic solvent ABC transporter substrate-binding protein</fullName>
    </submittedName>
</protein>
<evidence type="ECO:0000313" key="4">
    <source>
        <dbReference type="Proteomes" id="UP000607559"/>
    </source>
</evidence>
<evidence type="ECO:0000313" key="3">
    <source>
        <dbReference type="EMBL" id="GGA96433.1"/>
    </source>
</evidence>
<reference evidence="3" key="2">
    <citation type="submission" date="2020-09" db="EMBL/GenBank/DDBJ databases">
        <authorList>
            <person name="Sun Q."/>
            <person name="Zhou Y."/>
        </authorList>
    </citation>
    <scope>NUCLEOTIDE SEQUENCE</scope>
    <source>
        <strain evidence="3">CGMCC 1.15448</strain>
    </source>
</reference>
<dbReference type="Gene3D" id="1.10.287.950">
    <property type="entry name" value="Methyl-accepting chemotaxis protein"/>
    <property type="match status" value="1"/>
</dbReference>
<proteinExistence type="predicted"/>
<dbReference type="PANTHER" id="PTHR33371">
    <property type="entry name" value="INTERMEMBRANE PHOSPHOLIPID TRANSPORT SYSTEM BINDING PROTEIN MLAD-RELATED"/>
    <property type="match status" value="1"/>
</dbReference>
<dbReference type="RefSeq" id="WP_188931038.1">
    <property type="nucleotide sequence ID" value="NZ_BMJC01000002.1"/>
</dbReference>
<comment type="caution">
    <text evidence="3">The sequence shown here is derived from an EMBL/GenBank/DDBJ whole genome shotgun (WGS) entry which is preliminary data.</text>
</comment>
<keyword evidence="1" id="KW-0812">Transmembrane</keyword>
<evidence type="ECO:0000256" key="1">
    <source>
        <dbReference type="SAM" id="Phobius"/>
    </source>
</evidence>
<gene>
    <name evidence="3" type="ORF">GCM10011511_19650</name>
</gene>
<feature type="transmembrane region" description="Helical" evidence="1">
    <location>
        <begin position="9"/>
        <end position="27"/>
    </location>
</feature>
<dbReference type="InterPro" id="IPR052336">
    <property type="entry name" value="MlaD_Phospholipid_Transporter"/>
</dbReference>
<dbReference type="Pfam" id="PF02470">
    <property type="entry name" value="MlaD"/>
    <property type="match status" value="1"/>
</dbReference>
<reference evidence="3" key="1">
    <citation type="journal article" date="2014" name="Int. J. Syst. Evol. Microbiol.">
        <title>Complete genome sequence of Corynebacterium casei LMG S-19264T (=DSM 44701T), isolated from a smear-ripened cheese.</title>
        <authorList>
            <consortium name="US DOE Joint Genome Institute (JGI-PGF)"/>
            <person name="Walter F."/>
            <person name="Albersmeier A."/>
            <person name="Kalinowski J."/>
            <person name="Ruckert C."/>
        </authorList>
    </citation>
    <scope>NUCLEOTIDE SEQUENCE</scope>
    <source>
        <strain evidence="3">CGMCC 1.15448</strain>
    </source>
</reference>
<evidence type="ECO:0000259" key="2">
    <source>
        <dbReference type="Pfam" id="PF02470"/>
    </source>
</evidence>
<sequence length="333" mass="35955">MKISNETKIGVLAVVALAALILGFNFLKGNSLFQHTKKLYAVFDNVEGLEVSNAVQINGLQIGNITSINESDKDLSQGVVVTISLKKDVHIPDNSVASINSGLISSASIVIDRGSSDKFLDNGDTIETKRKINLFSQVQSSVNPVILKLGGTLTSLDSLIEVIGTMFDPRLKNNFSSIITNLAASSAELQKLLNAQSGALAQSLRNVNEFTGNLAKNNDHVTHTLENVDKTTANLAAAKIPETVQSLQSTMNELKNVLDKVNSTNGSMGMLLNDKRLYNNLEASTRSLNTLLDDFRVHPKRYVNISVFGKKDKTGPLMSPIIDSTSTSKPVNK</sequence>
<dbReference type="PANTHER" id="PTHR33371:SF4">
    <property type="entry name" value="INTERMEMBRANE PHOSPHOLIPID TRANSPORT SYSTEM BINDING PROTEIN MLAD"/>
    <property type="match status" value="1"/>
</dbReference>
<keyword evidence="1" id="KW-0472">Membrane</keyword>
<dbReference type="EMBL" id="BMJC01000002">
    <property type="protein sequence ID" value="GGA96433.1"/>
    <property type="molecule type" value="Genomic_DNA"/>
</dbReference>
<accession>A0A8J2UC82</accession>